<reference evidence="1 2" key="1">
    <citation type="submission" date="2018-10" db="EMBL/GenBank/DDBJ databases">
        <title>Complete genome sequence of Brevundimonas naejangsanensis BRV3.</title>
        <authorList>
            <person name="Berrios L."/>
            <person name="Ely B."/>
        </authorList>
    </citation>
    <scope>NUCLEOTIDE SEQUENCE [LARGE SCALE GENOMIC DNA]</scope>
    <source>
        <strain evidence="1 2">BRV3</strain>
    </source>
</reference>
<organism evidence="1 2">
    <name type="scientific">Brevundimonas naejangsanensis</name>
    <dbReference type="NCBI Taxonomy" id="588932"/>
    <lineage>
        <taxon>Bacteria</taxon>
        <taxon>Pseudomonadati</taxon>
        <taxon>Pseudomonadota</taxon>
        <taxon>Alphaproteobacteria</taxon>
        <taxon>Caulobacterales</taxon>
        <taxon>Caulobacteraceae</taxon>
        <taxon>Brevundimonas</taxon>
    </lineage>
</organism>
<dbReference type="OrthoDB" id="5194575at2"/>
<evidence type="ECO:0000313" key="2">
    <source>
        <dbReference type="Proteomes" id="UP000276984"/>
    </source>
</evidence>
<keyword evidence="2" id="KW-1185">Reference proteome</keyword>
<dbReference type="RefSeq" id="WP_121481688.1">
    <property type="nucleotide sequence ID" value="NZ_CP032707.1"/>
</dbReference>
<evidence type="ECO:0000313" key="1">
    <source>
        <dbReference type="EMBL" id="AYG94533.1"/>
    </source>
</evidence>
<dbReference type="Proteomes" id="UP000276984">
    <property type="component" value="Chromosome"/>
</dbReference>
<gene>
    <name evidence="1" type="ORF">D8I30_04555</name>
</gene>
<name>A0A494RHF9_9CAUL</name>
<proteinExistence type="predicted"/>
<dbReference type="EMBL" id="CP032707">
    <property type="protein sequence ID" value="AYG94533.1"/>
    <property type="molecule type" value="Genomic_DNA"/>
</dbReference>
<protein>
    <submittedName>
        <fullName evidence="1">Uncharacterized protein</fullName>
    </submittedName>
</protein>
<dbReference type="AlphaFoldDB" id="A0A494RHF9"/>
<accession>A0A494RHF9</accession>
<sequence length="136" mass="14734">MTDQTAMSAEEKFGRELVARTAFQKEAVWLPSLAVHHMNAGQTFIDGKTFTECLIEGPAVMAVMDGTTFDGCNMGMAEDPRTLLLDPRGEKIAGVIGMANCRFERCRFVQVGFTAAAESLDQLEQGLLSARAQAGE</sequence>